<dbReference type="GO" id="GO:0046872">
    <property type="term" value="F:metal ion binding"/>
    <property type="evidence" value="ECO:0007669"/>
    <property type="project" value="UniProtKB-KW"/>
</dbReference>
<dbReference type="AlphaFoldDB" id="A0A448BVE7"/>
<dbReference type="InterPro" id="IPR027443">
    <property type="entry name" value="IPNS-like_sf"/>
</dbReference>
<dbReference type="SUPFAM" id="SSF51197">
    <property type="entry name" value="Clavaminate synthase-like"/>
    <property type="match status" value="1"/>
</dbReference>
<comment type="similarity">
    <text evidence="3">Belongs to the iron/ascorbate-dependent oxidoreductase family.</text>
</comment>
<gene>
    <name evidence="5" type="ORF">NCTC10783_05248</name>
</gene>
<dbReference type="GO" id="GO:0016491">
    <property type="term" value="F:oxidoreductase activity"/>
    <property type="evidence" value="ECO:0007669"/>
    <property type="project" value="UniProtKB-KW"/>
</dbReference>
<feature type="domain" description="Fe2OG dioxygenase" evidence="4">
    <location>
        <begin position="177"/>
        <end position="274"/>
    </location>
</feature>
<dbReference type="EMBL" id="LR134300">
    <property type="protein sequence ID" value="VEE49303.1"/>
    <property type="molecule type" value="Genomic_DNA"/>
</dbReference>
<keyword evidence="3" id="KW-0560">Oxidoreductase</keyword>
<organism evidence="5 6">
    <name type="scientific">Pseudomonas fluorescens</name>
    <dbReference type="NCBI Taxonomy" id="294"/>
    <lineage>
        <taxon>Bacteria</taxon>
        <taxon>Pseudomonadati</taxon>
        <taxon>Pseudomonadota</taxon>
        <taxon>Gammaproteobacteria</taxon>
        <taxon>Pseudomonadales</taxon>
        <taxon>Pseudomonadaceae</taxon>
        <taxon>Pseudomonas</taxon>
    </lineage>
</organism>
<evidence type="ECO:0000313" key="6">
    <source>
        <dbReference type="Proteomes" id="UP000278078"/>
    </source>
</evidence>
<sequence length="322" mass="36687">MSSSPKPVAWQLNRGSIYQDVYEKRIDKRPVDTLAKLQEAYLEDEHLVFPSEQTRVAALRDGVFLLRIPDDFQVRDCDLFASNFFKGPAIAPYGAFRELTAETFDDPLLGFHERINQIEQFLLERRFWKTHYPEEILQAGEQLTAYSRQLLRAILSLTDIDPEFWSLATGGASDAQGSYHLTFNHYRPRFAGVGLASHKDDGFLTLLRTTEPGLEVNRNDRWEALEPSPDHFVVNFGLSMEVLTRGSSTPVRAIMHRVRHQTHDRCSFAHFTSSHCTPGTEAGIYSYATGEGLRRVCSSRDIIDANDEEIYQGTVIRETDNP</sequence>
<dbReference type="InterPro" id="IPR005123">
    <property type="entry name" value="Oxoglu/Fe-dep_dioxygenase_dom"/>
</dbReference>
<dbReference type="Gene3D" id="2.60.120.330">
    <property type="entry name" value="B-lactam Antibiotic, Isopenicillin N Synthase, Chain"/>
    <property type="match status" value="1"/>
</dbReference>
<dbReference type="PROSITE" id="PS51471">
    <property type="entry name" value="FE2OG_OXY"/>
    <property type="match status" value="1"/>
</dbReference>
<dbReference type="InterPro" id="IPR050295">
    <property type="entry name" value="Plant_2OG-oxidoreductases"/>
</dbReference>
<reference evidence="5 6" key="1">
    <citation type="submission" date="2018-12" db="EMBL/GenBank/DDBJ databases">
        <authorList>
            <consortium name="Pathogen Informatics"/>
        </authorList>
    </citation>
    <scope>NUCLEOTIDE SEQUENCE [LARGE SCALE GENOMIC DNA]</scope>
    <source>
        <strain evidence="5 6">NCTC10783</strain>
    </source>
</reference>
<dbReference type="PANTHER" id="PTHR47991">
    <property type="entry name" value="OXOGLUTARATE/IRON-DEPENDENT DIOXYGENASE"/>
    <property type="match status" value="1"/>
</dbReference>
<evidence type="ECO:0000256" key="2">
    <source>
        <dbReference type="ARBA" id="ARBA00023004"/>
    </source>
</evidence>
<protein>
    <submittedName>
        <fullName evidence="5">2OG-Fe(II) oxygenase</fullName>
    </submittedName>
</protein>
<name>A0A448BVE7_PSEFL</name>
<dbReference type="InterPro" id="IPR044861">
    <property type="entry name" value="IPNS-like_FE2OG_OXY"/>
</dbReference>
<dbReference type="Proteomes" id="UP000278078">
    <property type="component" value="Chromosome"/>
</dbReference>
<proteinExistence type="inferred from homology"/>
<keyword evidence="2 3" id="KW-0408">Iron</keyword>
<dbReference type="Pfam" id="PF03171">
    <property type="entry name" value="2OG-FeII_Oxy"/>
    <property type="match status" value="1"/>
</dbReference>
<evidence type="ECO:0000256" key="3">
    <source>
        <dbReference type="RuleBase" id="RU003682"/>
    </source>
</evidence>
<keyword evidence="1 3" id="KW-0479">Metal-binding</keyword>
<accession>A0A448BVE7</accession>
<evidence type="ECO:0000256" key="1">
    <source>
        <dbReference type="ARBA" id="ARBA00022723"/>
    </source>
</evidence>
<evidence type="ECO:0000259" key="4">
    <source>
        <dbReference type="PROSITE" id="PS51471"/>
    </source>
</evidence>
<evidence type="ECO:0000313" key="5">
    <source>
        <dbReference type="EMBL" id="VEE49303.1"/>
    </source>
</evidence>